<dbReference type="PANTHER" id="PTHR16301:SF20">
    <property type="entry name" value="IMPACT FAMILY MEMBER YIGZ"/>
    <property type="match status" value="1"/>
</dbReference>
<protein>
    <submittedName>
        <fullName evidence="4">YigZ family protein</fullName>
    </submittedName>
</protein>
<dbReference type="Pfam" id="PF01205">
    <property type="entry name" value="Impact_N"/>
    <property type="match status" value="1"/>
</dbReference>
<sequence length="232" mass="26573">MKKFGKRHYYLKMVLNMENSGLLAVKSMVCAEYTVKKSQFFAYALPLYSLAEIPERLAYVRELHKEARHHVYAWQYYDAVAKQQYSKFSDDGEPAQTAGAPLFHVLTSHGINNTLLVVSRIFGGILLGAGGLVRAYSQAGNAVLQLAEIVQLVSWAEFEVVIAYAVYQQLLNYLQKQRAVIVQQDFSENVKLRFLLPFTEKEVLKSYLQELTAADFQLLYLGRKELYLENNR</sequence>
<dbReference type="RefSeq" id="WP_315571139.1">
    <property type="nucleotide sequence ID" value="NZ_CP118868.1"/>
</dbReference>
<evidence type="ECO:0000256" key="1">
    <source>
        <dbReference type="ARBA" id="ARBA00007665"/>
    </source>
</evidence>
<gene>
    <name evidence="4" type="ORF">PYS61_04010</name>
</gene>
<reference evidence="4 5" key="1">
    <citation type="submission" date="2023-02" db="EMBL/GenBank/DDBJ databases">
        <title>Novel Oscillospiraceae bacterial genomes.</title>
        <authorList>
            <person name="Srinivasan S."/>
            <person name="Austin M.N."/>
            <person name="Fiedler T.L."/>
            <person name="Strenk S.M."/>
            <person name="Agnew K.J."/>
            <person name="Nagana Gowda G.A."/>
            <person name="Raftery D."/>
            <person name="Beamer M.A."/>
            <person name="Achilles S.L."/>
            <person name="Wiesenfeld H.C."/>
            <person name="Fredricks D.N."/>
            <person name="Hillier S.L."/>
        </authorList>
    </citation>
    <scope>NUCLEOTIDE SEQUENCE [LARGE SCALE GENOMIC DNA]</scope>
    <source>
        <strain evidence="4 5">CHIC02 1186E3-8</strain>
    </source>
</reference>
<dbReference type="InterPro" id="IPR023582">
    <property type="entry name" value="Impact"/>
</dbReference>
<dbReference type="SUPFAM" id="SSF54980">
    <property type="entry name" value="EF-G C-terminal domain-like"/>
    <property type="match status" value="1"/>
</dbReference>
<keyword evidence="5" id="KW-1185">Reference proteome</keyword>
<dbReference type="InterPro" id="IPR036956">
    <property type="entry name" value="Impact_N_sf"/>
</dbReference>
<evidence type="ECO:0000259" key="3">
    <source>
        <dbReference type="Pfam" id="PF09186"/>
    </source>
</evidence>
<evidence type="ECO:0000313" key="4">
    <source>
        <dbReference type="EMBL" id="WEG35112.1"/>
    </source>
</evidence>
<comment type="similarity">
    <text evidence="1">Belongs to the IMPACT family.</text>
</comment>
<dbReference type="PANTHER" id="PTHR16301">
    <property type="entry name" value="IMPACT-RELATED"/>
    <property type="match status" value="1"/>
</dbReference>
<accession>A0ABY8C365</accession>
<organism evidence="4 5">
    <name type="scientific">Amygdalobacter indicium</name>
    <dbReference type="NCBI Taxonomy" id="3029272"/>
    <lineage>
        <taxon>Bacteria</taxon>
        <taxon>Bacillati</taxon>
        <taxon>Bacillota</taxon>
        <taxon>Clostridia</taxon>
        <taxon>Eubacteriales</taxon>
        <taxon>Oscillospiraceae</taxon>
        <taxon>Amygdalobacter</taxon>
    </lineage>
</organism>
<evidence type="ECO:0000259" key="2">
    <source>
        <dbReference type="Pfam" id="PF01205"/>
    </source>
</evidence>
<dbReference type="Pfam" id="PF09186">
    <property type="entry name" value="DUF1949"/>
    <property type="match status" value="1"/>
</dbReference>
<dbReference type="InterPro" id="IPR035647">
    <property type="entry name" value="EFG_III/V"/>
</dbReference>
<dbReference type="InterPro" id="IPR020568">
    <property type="entry name" value="Ribosomal_Su5_D2-typ_SF"/>
</dbReference>
<dbReference type="EMBL" id="CP118868">
    <property type="protein sequence ID" value="WEG35112.1"/>
    <property type="molecule type" value="Genomic_DNA"/>
</dbReference>
<dbReference type="SUPFAM" id="SSF54211">
    <property type="entry name" value="Ribosomal protein S5 domain 2-like"/>
    <property type="match status" value="1"/>
</dbReference>
<feature type="domain" description="Impact N-terminal" evidence="2">
    <location>
        <begin position="36"/>
        <end position="144"/>
    </location>
</feature>
<dbReference type="InterPro" id="IPR015269">
    <property type="entry name" value="UPF0029_Impact_C"/>
</dbReference>
<name>A0ABY8C365_9FIRM</name>
<dbReference type="Gene3D" id="3.30.70.240">
    <property type="match status" value="1"/>
</dbReference>
<dbReference type="Gene3D" id="3.30.230.30">
    <property type="entry name" value="Impact, N-terminal domain"/>
    <property type="match status" value="1"/>
</dbReference>
<evidence type="ECO:0000313" key="5">
    <source>
        <dbReference type="Proteomes" id="UP001220478"/>
    </source>
</evidence>
<proteinExistence type="inferred from homology"/>
<dbReference type="Proteomes" id="UP001220478">
    <property type="component" value="Chromosome"/>
</dbReference>
<feature type="domain" description="UPF0029" evidence="3">
    <location>
        <begin position="161"/>
        <end position="213"/>
    </location>
</feature>
<dbReference type="InterPro" id="IPR001498">
    <property type="entry name" value="Impact_N"/>
</dbReference>